<dbReference type="EMBL" id="JAYMYQ010000001">
    <property type="protein sequence ID" value="KAK7361656.1"/>
    <property type="molecule type" value="Genomic_DNA"/>
</dbReference>
<organism evidence="2 3">
    <name type="scientific">Canavalia gladiata</name>
    <name type="common">Sword bean</name>
    <name type="synonym">Dolichos gladiatus</name>
    <dbReference type="NCBI Taxonomy" id="3824"/>
    <lineage>
        <taxon>Eukaryota</taxon>
        <taxon>Viridiplantae</taxon>
        <taxon>Streptophyta</taxon>
        <taxon>Embryophyta</taxon>
        <taxon>Tracheophyta</taxon>
        <taxon>Spermatophyta</taxon>
        <taxon>Magnoliopsida</taxon>
        <taxon>eudicotyledons</taxon>
        <taxon>Gunneridae</taxon>
        <taxon>Pentapetalae</taxon>
        <taxon>rosids</taxon>
        <taxon>fabids</taxon>
        <taxon>Fabales</taxon>
        <taxon>Fabaceae</taxon>
        <taxon>Papilionoideae</taxon>
        <taxon>50 kb inversion clade</taxon>
        <taxon>NPAAA clade</taxon>
        <taxon>indigoferoid/millettioid clade</taxon>
        <taxon>Phaseoleae</taxon>
        <taxon>Canavalia</taxon>
    </lineage>
</organism>
<protein>
    <submittedName>
        <fullName evidence="2">Uncharacterized protein</fullName>
    </submittedName>
</protein>
<dbReference type="Proteomes" id="UP001367508">
    <property type="component" value="Unassembled WGS sequence"/>
</dbReference>
<evidence type="ECO:0000313" key="3">
    <source>
        <dbReference type="Proteomes" id="UP001367508"/>
    </source>
</evidence>
<reference evidence="2 3" key="1">
    <citation type="submission" date="2024-01" db="EMBL/GenBank/DDBJ databases">
        <title>The genomes of 5 underutilized Papilionoideae crops provide insights into root nodulation and disease resistanc.</title>
        <authorList>
            <person name="Jiang F."/>
        </authorList>
    </citation>
    <scope>NUCLEOTIDE SEQUENCE [LARGE SCALE GENOMIC DNA]</scope>
    <source>
        <strain evidence="2">LVBAO_FW01</strain>
        <tissue evidence="2">Leaves</tissue>
    </source>
</reference>
<keyword evidence="3" id="KW-1185">Reference proteome</keyword>
<feature type="region of interest" description="Disordered" evidence="1">
    <location>
        <begin position="128"/>
        <end position="149"/>
    </location>
</feature>
<gene>
    <name evidence="2" type="ORF">VNO77_03727</name>
</gene>
<accession>A0AAN9R743</accession>
<sequence>MLCEIRGAFGHFFNSSRGNSNLIQGGAETNSQNKERSERSWEGNPISLALNHLDPIEGRGNQRHVISGVGSSFITTAPGPRSDSNRRTCHSSLGSARKIRRFQLSGINVVYDRRISVDRRSDRFFPRTTRHDPVLSTSRGIGGGARASRGWDARETKDTLFLHVDVPADPVPVAVRSSLSSCPTEATTWA</sequence>
<comment type="caution">
    <text evidence="2">The sequence shown here is derived from an EMBL/GenBank/DDBJ whole genome shotgun (WGS) entry which is preliminary data.</text>
</comment>
<name>A0AAN9R743_CANGL</name>
<evidence type="ECO:0000256" key="1">
    <source>
        <dbReference type="SAM" id="MobiDB-lite"/>
    </source>
</evidence>
<dbReference type="AlphaFoldDB" id="A0AAN9R743"/>
<feature type="region of interest" description="Disordered" evidence="1">
    <location>
        <begin position="20"/>
        <end position="41"/>
    </location>
</feature>
<proteinExistence type="predicted"/>
<feature type="compositionally biased region" description="Polar residues" evidence="1">
    <location>
        <begin position="20"/>
        <end position="32"/>
    </location>
</feature>
<evidence type="ECO:0000313" key="2">
    <source>
        <dbReference type="EMBL" id="KAK7361656.1"/>
    </source>
</evidence>